<dbReference type="PANTHER" id="PTHR45033:SF2">
    <property type="entry name" value="ZINC-TYPE ALCOHOL DEHYDROGENASE-LIKE PROTEIN C1773.06C"/>
    <property type="match status" value="1"/>
</dbReference>
<name>A0A842HZT4_9SPHN</name>
<dbReference type="SUPFAM" id="SSF51735">
    <property type="entry name" value="NAD(P)-binding Rossmann-fold domains"/>
    <property type="match status" value="1"/>
</dbReference>
<dbReference type="InterPro" id="IPR013154">
    <property type="entry name" value="ADH-like_N"/>
</dbReference>
<protein>
    <submittedName>
        <fullName evidence="2">NAD(P)-dependent alcohol dehydrogenase</fullName>
    </submittedName>
</protein>
<reference evidence="2 3" key="1">
    <citation type="submission" date="2020-08" db="EMBL/GenBank/DDBJ databases">
        <title>Draft genome sequence of Parasphingopyxis sp. GrpM-11.</title>
        <authorList>
            <person name="Oh J."/>
            <person name="Roh D.-H."/>
        </authorList>
    </citation>
    <scope>NUCLEOTIDE SEQUENCE [LARGE SCALE GENOMIC DNA]</scope>
    <source>
        <strain evidence="2 3">GrpM-11</strain>
    </source>
</reference>
<evidence type="ECO:0000259" key="1">
    <source>
        <dbReference type="SMART" id="SM00829"/>
    </source>
</evidence>
<dbReference type="CDD" id="cd08276">
    <property type="entry name" value="MDR7"/>
    <property type="match status" value="1"/>
</dbReference>
<dbReference type="AlphaFoldDB" id="A0A842HZT4"/>
<dbReference type="InterPro" id="IPR052711">
    <property type="entry name" value="Zinc_ADH-like"/>
</dbReference>
<dbReference type="InterPro" id="IPR013149">
    <property type="entry name" value="ADH-like_C"/>
</dbReference>
<comment type="caution">
    <text evidence="2">The sequence shown here is derived from an EMBL/GenBank/DDBJ whole genome shotgun (WGS) entry which is preliminary data.</text>
</comment>
<dbReference type="EMBL" id="JACJVJ010000002">
    <property type="protein sequence ID" value="MBC2778067.1"/>
    <property type="molecule type" value="Genomic_DNA"/>
</dbReference>
<gene>
    <name evidence="2" type="ORF">H6P80_10615</name>
</gene>
<organism evidence="2 3">
    <name type="scientific">Parasphingopyxis marina</name>
    <dbReference type="NCBI Taxonomy" id="2761622"/>
    <lineage>
        <taxon>Bacteria</taxon>
        <taxon>Pseudomonadati</taxon>
        <taxon>Pseudomonadota</taxon>
        <taxon>Alphaproteobacteria</taxon>
        <taxon>Sphingomonadales</taxon>
        <taxon>Sphingomonadaceae</taxon>
        <taxon>Parasphingopyxis</taxon>
    </lineage>
</organism>
<evidence type="ECO:0000313" key="2">
    <source>
        <dbReference type="EMBL" id="MBC2778067.1"/>
    </source>
</evidence>
<proteinExistence type="predicted"/>
<sequence>MKVAALKKPGGLDNIAILERDRPEPGPGELLVKLAASSLNYHDFVVALGGIPTGDGRILMSDGAGEVVELGEGVSGWKPGDTALSAFFPNWQDGEGTTERRAGVPGDHADGFAAEYVAMPANAFTRAPKGYSMAEAATLPCAALTAWRALFAVTTTKPGDIVLVQGSGGVSIFALQFAKAAGATVIATSSSGEKLDRLEDLGADHLINYKETPEWGKAALQWTGGRGVDTVVEVGGPGTLEQSIQAARSGGHIGLIGVLTGTSGEVPTALFMMKNLVLTGITVGSQADQRDMIEAIEANGIKPVIDSHYPLEKLAEAFAHQASQRHFGKIVLDIPG</sequence>
<dbReference type="Gene3D" id="3.90.180.10">
    <property type="entry name" value="Medium-chain alcohol dehydrogenases, catalytic domain"/>
    <property type="match status" value="1"/>
</dbReference>
<dbReference type="SUPFAM" id="SSF50129">
    <property type="entry name" value="GroES-like"/>
    <property type="match status" value="1"/>
</dbReference>
<dbReference type="GO" id="GO:0016491">
    <property type="term" value="F:oxidoreductase activity"/>
    <property type="evidence" value="ECO:0007669"/>
    <property type="project" value="InterPro"/>
</dbReference>
<accession>A0A842HZT4</accession>
<dbReference type="InterPro" id="IPR036291">
    <property type="entry name" value="NAD(P)-bd_dom_sf"/>
</dbReference>
<feature type="domain" description="Enoyl reductase (ER)" evidence="1">
    <location>
        <begin position="10"/>
        <end position="332"/>
    </location>
</feature>
<dbReference type="Gene3D" id="3.40.50.720">
    <property type="entry name" value="NAD(P)-binding Rossmann-like Domain"/>
    <property type="match status" value="1"/>
</dbReference>
<dbReference type="InterPro" id="IPR020843">
    <property type="entry name" value="ER"/>
</dbReference>
<dbReference type="InterPro" id="IPR011032">
    <property type="entry name" value="GroES-like_sf"/>
</dbReference>
<dbReference type="RefSeq" id="WP_185801357.1">
    <property type="nucleotide sequence ID" value="NZ_JACJVJ010000002.1"/>
</dbReference>
<dbReference type="Proteomes" id="UP000564378">
    <property type="component" value="Unassembled WGS sequence"/>
</dbReference>
<dbReference type="PANTHER" id="PTHR45033">
    <property type="match status" value="1"/>
</dbReference>
<dbReference type="SMART" id="SM00829">
    <property type="entry name" value="PKS_ER"/>
    <property type="match status" value="1"/>
</dbReference>
<keyword evidence="3" id="KW-1185">Reference proteome</keyword>
<dbReference type="Pfam" id="PF08240">
    <property type="entry name" value="ADH_N"/>
    <property type="match status" value="1"/>
</dbReference>
<evidence type="ECO:0000313" key="3">
    <source>
        <dbReference type="Proteomes" id="UP000564378"/>
    </source>
</evidence>
<dbReference type="Pfam" id="PF00107">
    <property type="entry name" value="ADH_zinc_N"/>
    <property type="match status" value="1"/>
</dbReference>